<feature type="transmembrane region" description="Helical" evidence="2">
    <location>
        <begin position="192"/>
        <end position="215"/>
    </location>
</feature>
<reference evidence="3 4" key="1">
    <citation type="submission" date="2019-05" db="EMBL/GenBank/DDBJ databases">
        <title>Marivita sp. nov. isolated from sea sediment.</title>
        <authorList>
            <person name="Kim W."/>
        </authorList>
    </citation>
    <scope>NUCLEOTIDE SEQUENCE [LARGE SCALE GENOMIC DNA]</scope>
    <source>
        <strain evidence="3 4">CAU 1492</strain>
    </source>
</reference>
<accession>A0ABY2X780</accession>
<evidence type="ECO:0000256" key="2">
    <source>
        <dbReference type="SAM" id="Phobius"/>
    </source>
</evidence>
<feature type="transmembrane region" description="Helical" evidence="2">
    <location>
        <begin position="138"/>
        <end position="156"/>
    </location>
</feature>
<proteinExistence type="predicted"/>
<keyword evidence="2" id="KW-0472">Membrane</keyword>
<evidence type="ECO:0000313" key="4">
    <source>
        <dbReference type="Proteomes" id="UP001191082"/>
    </source>
</evidence>
<comment type="caution">
    <text evidence="3">The sequence shown here is derived from an EMBL/GenBank/DDBJ whole genome shotgun (WGS) entry which is preliminary data.</text>
</comment>
<keyword evidence="2" id="KW-0812">Transmembrane</keyword>
<keyword evidence="4" id="KW-1185">Reference proteome</keyword>
<feature type="region of interest" description="Disordered" evidence="1">
    <location>
        <begin position="379"/>
        <end position="398"/>
    </location>
</feature>
<evidence type="ECO:0000313" key="3">
    <source>
        <dbReference type="EMBL" id="TMV11647.1"/>
    </source>
</evidence>
<organism evidence="3 4">
    <name type="scientific">Arenibacterium halophilum</name>
    <dbReference type="NCBI Taxonomy" id="2583821"/>
    <lineage>
        <taxon>Bacteria</taxon>
        <taxon>Pseudomonadati</taxon>
        <taxon>Pseudomonadota</taxon>
        <taxon>Alphaproteobacteria</taxon>
        <taxon>Rhodobacterales</taxon>
        <taxon>Paracoccaceae</taxon>
        <taxon>Arenibacterium</taxon>
    </lineage>
</organism>
<evidence type="ECO:0000256" key="1">
    <source>
        <dbReference type="SAM" id="MobiDB-lite"/>
    </source>
</evidence>
<feature type="transmembrane region" description="Helical" evidence="2">
    <location>
        <begin position="20"/>
        <end position="42"/>
    </location>
</feature>
<protein>
    <submittedName>
        <fullName evidence="3">Biopolymer transporter ExbB</fullName>
    </submittedName>
</protein>
<sequence>MAQHDTKQRPQFSQPFRQILSMVIVLGLASAAAFVALPSVLPVFLANLYLNGFIAFVFLLGVFACFWQVLQLIGSVRWIETFASGETDTTNVPPRLLLPLAQLLRSRGARMQLSSSSTRSILDSVATRIDEAREITRYIVSLLIFLGLLGTFYGLATTVPAVVDTIRSLAPQEGEEGIAVFNRLMTGLEAQLGGMGVAFSSSLLGLAGSLIVGLLELFAGHGQNRFYGELEEWLSSITRIGFSSGEDGGVDTNAVSGVMDHMAEQMEALQQMFTQSDVGRAAVDRKLGDLVDAITEMNARMDQSDSIAAALDRVAVGQDTLIETLREHGGGDGMDAESRMRLRSIDVQMLRILEEISAGRQESMAELRKDIELLVKALARPRGADRPRSQPATSTGKD</sequence>
<dbReference type="RefSeq" id="WP_138864711.1">
    <property type="nucleotide sequence ID" value="NZ_VCPC01000003.1"/>
</dbReference>
<feature type="transmembrane region" description="Helical" evidence="2">
    <location>
        <begin position="48"/>
        <end position="70"/>
    </location>
</feature>
<keyword evidence="2" id="KW-1133">Transmembrane helix</keyword>
<dbReference type="EMBL" id="VCPC01000003">
    <property type="protein sequence ID" value="TMV11647.1"/>
    <property type="molecule type" value="Genomic_DNA"/>
</dbReference>
<gene>
    <name evidence="3" type="ORF">FGK64_15350</name>
</gene>
<dbReference type="Proteomes" id="UP001191082">
    <property type="component" value="Unassembled WGS sequence"/>
</dbReference>
<name>A0ABY2X780_9RHOB</name>